<dbReference type="InterPro" id="IPR025558">
    <property type="entry name" value="DUF4283"/>
</dbReference>
<evidence type="ECO:0000313" key="4">
    <source>
        <dbReference type="EMBL" id="GAV77195.1"/>
    </source>
</evidence>
<feature type="non-terminal residue" evidence="4">
    <location>
        <position position="1"/>
    </location>
</feature>
<evidence type="ECO:0000313" key="5">
    <source>
        <dbReference type="Proteomes" id="UP000187406"/>
    </source>
</evidence>
<accession>A0A1Q3CAF1</accession>
<comment type="caution">
    <text evidence="4">The sequence shown here is derived from an EMBL/GenBank/DDBJ whole genome shotgun (WGS) entry which is preliminary data.</text>
</comment>
<dbReference type="OrthoDB" id="1742140at2759"/>
<dbReference type="SUPFAM" id="SSF56219">
    <property type="entry name" value="DNase I-like"/>
    <property type="match status" value="1"/>
</dbReference>
<evidence type="ECO:0000259" key="2">
    <source>
        <dbReference type="Pfam" id="PF03372"/>
    </source>
</evidence>
<dbReference type="Gene3D" id="3.60.10.10">
    <property type="entry name" value="Endonuclease/exonuclease/phosphatase"/>
    <property type="match status" value="1"/>
</dbReference>
<dbReference type="EMBL" id="BDDD01001585">
    <property type="protein sequence ID" value="GAV77195.1"/>
    <property type="molecule type" value="Genomic_DNA"/>
</dbReference>
<name>A0A1Q3CAF1_CEPFO</name>
<dbReference type="InterPro" id="IPR005135">
    <property type="entry name" value="Endo/exonuclease/phosphatase"/>
</dbReference>
<dbReference type="PANTHER" id="PTHR31286:SF165">
    <property type="entry name" value="DUF4283 DOMAIN-CONTAINING PROTEIN"/>
    <property type="match status" value="1"/>
</dbReference>
<feature type="region of interest" description="Disordered" evidence="1">
    <location>
        <begin position="323"/>
        <end position="347"/>
    </location>
</feature>
<dbReference type="Proteomes" id="UP000187406">
    <property type="component" value="Unassembled WGS sequence"/>
</dbReference>
<dbReference type="InterPro" id="IPR040256">
    <property type="entry name" value="At4g02000-like"/>
</dbReference>
<dbReference type="Pfam" id="PF03372">
    <property type="entry name" value="Exo_endo_phos"/>
    <property type="match status" value="1"/>
</dbReference>
<evidence type="ECO:0000256" key="1">
    <source>
        <dbReference type="SAM" id="MobiDB-lite"/>
    </source>
</evidence>
<dbReference type="Pfam" id="PF14111">
    <property type="entry name" value="DUF4283"/>
    <property type="match status" value="1"/>
</dbReference>
<dbReference type="InParanoid" id="A0A1Q3CAF1"/>
<protein>
    <submittedName>
        <fullName evidence="4">Exo_endo_phos domain-containing protein/DUF4283 domain-containing protein</fullName>
    </submittedName>
</protein>
<feature type="domain" description="Endonuclease/exonuclease/phosphatase" evidence="2">
    <location>
        <begin position="353"/>
        <end position="498"/>
    </location>
</feature>
<dbReference type="STRING" id="3775.A0A1Q3CAF1"/>
<dbReference type="AlphaFoldDB" id="A0A1Q3CAF1"/>
<feature type="domain" description="DUF4283" evidence="3">
    <location>
        <begin position="28"/>
        <end position="107"/>
    </location>
</feature>
<organism evidence="4 5">
    <name type="scientific">Cephalotus follicularis</name>
    <name type="common">Albany pitcher plant</name>
    <dbReference type="NCBI Taxonomy" id="3775"/>
    <lineage>
        <taxon>Eukaryota</taxon>
        <taxon>Viridiplantae</taxon>
        <taxon>Streptophyta</taxon>
        <taxon>Embryophyta</taxon>
        <taxon>Tracheophyta</taxon>
        <taxon>Spermatophyta</taxon>
        <taxon>Magnoliopsida</taxon>
        <taxon>eudicotyledons</taxon>
        <taxon>Gunneridae</taxon>
        <taxon>Pentapetalae</taxon>
        <taxon>rosids</taxon>
        <taxon>fabids</taxon>
        <taxon>Oxalidales</taxon>
        <taxon>Cephalotaceae</taxon>
        <taxon>Cephalotus</taxon>
    </lineage>
</organism>
<keyword evidence="5" id="KW-1185">Reference proteome</keyword>
<dbReference type="GO" id="GO:0003824">
    <property type="term" value="F:catalytic activity"/>
    <property type="evidence" value="ECO:0007669"/>
    <property type="project" value="InterPro"/>
</dbReference>
<proteinExistence type="predicted"/>
<gene>
    <name evidence="4" type="ORF">CFOL_v3_20667</name>
</gene>
<sequence length="653" mass="74063">QKLTYIAPVECNGEMLAEMPEDILVEGAKEWEHALVGFFVGKKIPFRSLLTSLNKKWSSVGKFSIHTADNGIFIFKFETEAARDWIINNGPWDVWGVHLALRLWERDMPPISSGFVKIPVWVKLMNIPLEYWTVQGLSRLASVLGTPLHMDPSTEGKQLISFARICVEMKADKDFPEVIKTKRANGAVVEVKVDYSWRPPVCDKCRVFDHSTRLCPLKPGPSLESQVKRAAPDPEGWVEVKGKGKEKMVTEDPLMVPHLKPALKNQGSYIPPRNVDIPKTPDKGKAAYADSDSITPEVSQFALKIKNIEGQLQMEPICSDPKVSIGEVNQPTGSGSSRKKRKKKSLPTGKACWNIRGLNDSTKQREVKSLILKYNIAFLGILETRFRAANKEKVARCFGRGWRVATNHSQSLLGRIWILWNPSILKFIVEHISHQAIHGRMIFQEAEVYVSVVYGSCDYRERRDLWENLVHLSQGLKSTPWIIVGDFNVSRWPNEHSGGRPVISKAMTEFGESIRKCELEDLRQSGCFYSWSNKREGGEAVSKKLDRAMGNWGWFNVYNHVQALFPTPGVSDHSPCIIQFKRACFSGSRPFKYLNVWATHPNFLEAVSQVWSQSVEGTPLKAVGKKLRMLKPVLKEFHRRHFNNLTTECTKIK</sequence>
<reference evidence="5" key="1">
    <citation type="submission" date="2016-04" db="EMBL/GenBank/DDBJ databases">
        <title>Cephalotus genome sequencing.</title>
        <authorList>
            <person name="Fukushima K."/>
            <person name="Hasebe M."/>
            <person name="Fang X."/>
        </authorList>
    </citation>
    <scope>NUCLEOTIDE SEQUENCE [LARGE SCALE GENOMIC DNA]</scope>
    <source>
        <strain evidence="5">cv. St1</strain>
    </source>
</reference>
<evidence type="ECO:0000259" key="3">
    <source>
        <dbReference type="Pfam" id="PF14111"/>
    </source>
</evidence>
<feature type="non-terminal residue" evidence="4">
    <location>
        <position position="653"/>
    </location>
</feature>
<dbReference type="InterPro" id="IPR036691">
    <property type="entry name" value="Endo/exonu/phosph_ase_sf"/>
</dbReference>
<dbReference type="PANTHER" id="PTHR31286">
    <property type="entry name" value="GLYCINE-RICH CELL WALL STRUCTURAL PROTEIN 1.8-LIKE"/>
    <property type="match status" value="1"/>
</dbReference>